<dbReference type="InterPro" id="IPR053980">
    <property type="entry name" value="ISP_coupler"/>
</dbReference>
<protein>
    <recommendedName>
        <fullName evidence="1">Type ISP restriction-modification enzyme coupler domain-containing protein</fullName>
    </recommendedName>
</protein>
<feature type="domain" description="Type ISP restriction-modification enzyme coupler" evidence="1">
    <location>
        <begin position="27"/>
        <end position="51"/>
    </location>
</feature>
<dbReference type="Pfam" id="PF22240">
    <property type="entry name" value="ISP_coupler"/>
    <property type="match status" value="1"/>
</dbReference>
<accession>A0A1H6FCC6</accession>
<reference evidence="2 3" key="1">
    <citation type="submission" date="2016-10" db="EMBL/GenBank/DDBJ databases">
        <authorList>
            <person name="de Groot N.N."/>
        </authorList>
    </citation>
    <scope>NUCLEOTIDE SEQUENCE [LARGE SCALE GENOMIC DNA]</scope>
    <source>
        <strain evidence="2">MBHS1</strain>
    </source>
</reference>
<evidence type="ECO:0000313" key="2">
    <source>
        <dbReference type="EMBL" id="SEH06694.1"/>
    </source>
</evidence>
<keyword evidence="3" id="KW-1185">Reference proteome</keyword>
<proteinExistence type="predicted"/>
<organism evidence="2 3">
    <name type="scientific">Candidatus Venteria ishoeyi</name>
    <dbReference type="NCBI Taxonomy" id="1899563"/>
    <lineage>
        <taxon>Bacteria</taxon>
        <taxon>Pseudomonadati</taxon>
        <taxon>Pseudomonadota</taxon>
        <taxon>Gammaproteobacteria</taxon>
        <taxon>Thiotrichales</taxon>
        <taxon>Thiotrichaceae</taxon>
        <taxon>Venteria</taxon>
    </lineage>
</organism>
<evidence type="ECO:0000259" key="1">
    <source>
        <dbReference type="Pfam" id="PF22240"/>
    </source>
</evidence>
<evidence type="ECO:0000313" key="3">
    <source>
        <dbReference type="Proteomes" id="UP000236724"/>
    </source>
</evidence>
<dbReference type="EMBL" id="FMSV02000503">
    <property type="protein sequence ID" value="SEH06694.1"/>
    <property type="molecule type" value="Genomic_DNA"/>
</dbReference>
<dbReference type="AlphaFoldDB" id="A0A1H6FCC6"/>
<sequence length="75" mass="8915">MLNFPHIDEWRDAIYAKIVQKCGQRRYWEDWAKDIAAIAERHISRIKALLESLPVLCGLPVFPGRWWLVRLNHGF</sequence>
<dbReference type="Proteomes" id="UP000236724">
    <property type="component" value="Unassembled WGS sequence"/>
</dbReference>
<name>A0A1H6FCC6_9GAMM</name>
<gene>
    <name evidence="2" type="ORF">MBHS_02559</name>
</gene>